<evidence type="ECO:0000256" key="16">
    <source>
        <dbReference type="ARBA" id="ARBA00052017"/>
    </source>
</evidence>
<feature type="binding site" evidence="18">
    <location>
        <begin position="252"/>
        <end position="257"/>
    </location>
    <ligand>
        <name>substrate</name>
    </ligand>
</feature>
<dbReference type="Proteomes" id="UP000014158">
    <property type="component" value="Unassembled WGS sequence"/>
</dbReference>
<dbReference type="Pfam" id="PF01138">
    <property type="entry name" value="RNase_PH"/>
    <property type="match status" value="1"/>
</dbReference>
<dbReference type="HAMAP" id="MF_01405">
    <property type="entry name" value="Non_canon_purine_NTPase"/>
    <property type="match status" value="1"/>
</dbReference>
<dbReference type="EMBL" id="ASWF01000006">
    <property type="protein sequence ID" value="EOT71256.1"/>
    <property type="molecule type" value="Genomic_DNA"/>
</dbReference>
<comment type="similarity">
    <text evidence="1 17">Belongs to the RNase PH family.</text>
</comment>
<dbReference type="CDD" id="cd11362">
    <property type="entry name" value="RNase_PH_bact"/>
    <property type="match status" value="1"/>
</dbReference>
<dbReference type="FunFam" id="3.90.950.10:FF:000001">
    <property type="entry name" value="dITP/XTP pyrophosphatase"/>
    <property type="match status" value="1"/>
</dbReference>
<organism evidence="22 24">
    <name type="scientific">Enterococcus raffinosus ATCC 49464</name>
    <dbReference type="NCBI Taxonomy" id="1158602"/>
    <lineage>
        <taxon>Bacteria</taxon>
        <taxon>Bacillati</taxon>
        <taxon>Bacillota</taxon>
        <taxon>Bacilli</taxon>
        <taxon>Lactobacillales</taxon>
        <taxon>Enterococcaceae</taxon>
        <taxon>Enterococcus</taxon>
    </lineage>
</organism>
<comment type="caution">
    <text evidence="22">The sequence shown here is derived from an EMBL/GenBank/DDBJ whole genome shotgun (WGS) entry which is preliminary data.</text>
</comment>
<dbReference type="FunFam" id="3.30.230.70:FF:000003">
    <property type="entry name" value="Ribonuclease PH"/>
    <property type="match status" value="1"/>
</dbReference>
<dbReference type="GO" id="GO:0017111">
    <property type="term" value="F:ribonucleoside triphosphate phosphatase activity"/>
    <property type="evidence" value="ECO:0007669"/>
    <property type="project" value="InterPro"/>
</dbReference>
<keyword evidence="9 18" id="KW-0479">Metal-binding</keyword>
<comment type="catalytic activity">
    <reaction evidence="15 18">
        <text>dITP + H2O = dIMP + diphosphate + H(+)</text>
        <dbReference type="Rhea" id="RHEA:28342"/>
        <dbReference type="ChEBI" id="CHEBI:15377"/>
        <dbReference type="ChEBI" id="CHEBI:15378"/>
        <dbReference type="ChEBI" id="CHEBI:33019"/>
        <dbReference type="ChEBI" id="CHEBI:61194"/>
        <dbReference type="ChEBI" id="CHEBI:61382"/>
        <dbReference type="EC" id="3.6.1.66"/>
    </reaction>
</comment>
<dbReference type="GO" id="GO:0046872">
    <property type="term" value="F:metal ion binding"/>
    <property type="evidence" value="ECO:0007669"/>
    <property type="project" value="UniProtKB-KW"/>
</dbReference>
<dbReference type="GO" id="GO:0000049">
    <property type="term" value="F:tRNA binding"/>
    <property type="evidence" value="ECO:0007669"/>
    <property type="project" value="UniProtKB-UniRule"/>
</dbReference>
<feature type="active site" description="Proton acceptor" evidence="18">
    <location>
        <position position="314"/>
    </location>
</feature>
<feature type="binding site" evidence="17">
    <location>
        <position position="86"/>
    </location>
    <ligand>
        <name>phosphate</name>
        <dbReference type="ChEBI" id="CHEBI:43474"/>
        <note>substrate</note>
    </ligand>
</feature>
<dbReference type="Pfam" id="PF01725">
    <property type="entry name" value="Ham1p_like"/>
    <property type="match status" value="1"/>
</dbReference>
<dbReference type="InterPro" id="IPR050080">
    <property type="entry name" value="RNase_PH"/>
</dbReference>
<dbReference type="Gene3D" id="3.30.230.70">
    <property type="entry name" value="GHMP Kinase, N-terminal domain"/>
    <property type="match status" value="1"/>
</dbReference>
<evidence type="ECO:0000256" key="10">
    <source>
        <dbReference type="ARBA" id="ARBA00022741"/>
    </source>
</evidence>
<dbReference type="InterPro" id="IPR001247">
    <property type="entry name" value="ExoRNase_PH_dom1"/>
</dbReference>
<dbReference type="SUPFAM" id="SSF54211">
    <property type="entry name" value="Ribosomal protein S5 domain 2-like"/>
    <property type="match status" value="1"/>
</dbReference>
<feature type="binding site" evidence="18">
    <location>
        <position position="314"/>
    </location>
    <ligand>
        <name>Mg(2+)</name>
        <dbReference type="ChEBI" id="CHEBI:18420"/>
    </ligand>
</feature>
<gene>
    <name evidence="17" type="primary">rph</name>
    <name evidence="23" type="ORF">I590_04084</name>
    <name evidence="22" type="ORF">UAK_01471</name>
</gene>
<keyword evidence="10 18" id="KW-0547">Nucleotide-binding</keyword>
<dbReference type="PROSITE" id="PS01277">
    <property type="entry name" value="RIBONUCLEASE_PH"/>
    <property type="match status" value="1"/>
</dbReference>
<evidence type="ECO:0000313" key="22">
    <source>
        <dbReference type="EMBL" id="EOH80314.1"/>
    </source>
</evidence>
<dbReference type="GO" id="GO:0008033">
    <property type="term" value="P:tRNA processing"/>
    <property type="evidence" value="ECO:0007669"/>
    <property type="project" value="UniProtKB-UniRule"/>
</dbReference>
<keyword evidence="5 17" id="KW-0820">tRNA-binding</keyword>
<comment type="similarity">
    <text evidence="2 18 19">Belongs to the HAM1 NTPase family.</text>
</comment>
<keyword evidence="14 18" id="KW-0546">Nucleotide metabolism</keyword>
<evidence type="ECO:0000256" key="13">
    <source>
        <dbReference type="ARBA" id="ARBA00022884"/>
    </source>
</evidence>
<dbReference type="NCBIfam" id="NF011397">
    <property type="entry name" value="PRK14822.1"/>
    <property type="match status" value="1"/>
</dbReference>
<reference evidence="23 25" key="2">
    <citation type="submission" date="2013-03" db="EMBL/GenBank/DDBJ databases">
        <title>The Genome Sequence of Enterococcus raffinosus ATCC_49464 (PacBio/Illumina hybrid assembly).</title>
        <authorList>
            <consortium name="The Broad Institute Genomics Platform"/>
            <consortium name="The Broad Institute Genome Sequencing Center for Infectious Disease"/>
            <person name="Earl A."/>
            <person name="Russ C."/>
            <person name="Gilmore M."/>
            <person name="Surin D."/>
            <person name="Walker B."/>
            <person name="Young S."/>
            <person name="Zeng Q."/>
            <person name="Gargeya S."/>
            <person name="Fitzgerald M."/>
            <person name="Haas B."/>
            <person name="Abouelleil A."/>
            <person name="Allen A.W."/>
            <person name="Alvarado L."/>
            <person name="Arachchi H.M."/>
            <person name="Berlin A.M."/>
            <person name="Chapman S.B."/>
            <person name="Gainer-Dewar J."/>
            <person name="Goldberg J."/>
            <person name="Griggs A."/>
            <person name="Gujja S."/>
            <person name="Hansen M."/>
            <person name="Howarth C."/>
            <person name="Imamovic A."/>
            <person name="Ireland A."/>
            <person name="Larimer J."/>
            <person name="McCowan C."/>
            <person name="Murphy C."/>
            <person name="Pearson M."/>
            <person name="Poon T.W."/>
            <person name="Priest M."/>
            <person name="Roberts A."/>
            <person name="Saif S."/>
            <person name="Shea T."/>
            <person name="Sisk P."/>
            <person name="Sykes S."/>
            <person name="Wortman J."/>
            <person name="Nusbaum C."/>
            <person name="Birren B."/>
        </authorList>
    </citation>
    <scope>NUCLEOTIDE SEQUENCE [LARGE SCALE GENOMIC DNA]</scope>
    <source>
        <strain evidence="23 25">ATCC 49464</strain>
    </source>
</reference>
<dbReference type="NCBIfam" id="TIGR00042">
    <property type="entry name" value="RdgB/HAM1 family non-canonical purine NTP pyrophosphatase"/>
    <property type="match status" value="1"/>
</dbReference>
<dbReference type="GO" id="GO:0036222">
    <property type="term" value="F:XTP diphosphatase activity"/>
    <property type="evidence" value="ECO:0007669"/>
    <property type="project" value="UniProtKB-UniRule"/>
</dbReference>
<evidence type="ECO:0000313" key="23">
    <source>
        <dbReference type="EMBL" id="EOT71256.1"/>
    </source>
</evidence>
<evidence type="ECO:0000259" key="20">
    <source>
        <dbReference type="Pfam" id="PF01138"/>
    </source>
</evidence>
<comment type="function">
    <text evidence="17">Phosphorolytic 3'-5' exoribonuclease that plays an important role in tRNA 3'-end maturation. Removes nucleotide residues following the 3'-CCA terminus of tRNAs; can also add nucleotides to the ends of RNA molecules by using nucleoside diphosphates as substrates, but this may not be physiologically important. Probably plays a role in initiation of 16S rRNA degradation (leading to ribosome degradation) during starvation.</text>
</comment>
<dbReference type="InterPro" id="IPR002381">
    <property type="entry name" value="RNase_PH_bac-type"/>
</dbReference>
<dbReference type="InterPro" id="IPR020922">
    <property type="entry name" value="dITP/XTP_pyrophosphatase"/>
</dbReference>
<dbReference type="Gene3D" id="3.90.950.10">
    <property type="match status" value="1"/>
</dbReference>
<comment type="subunit">
    <text evidence="3 18">Homodimer.</text>
</comment>
<evidence type="ECO:0000256" key="18">
    <source>
        <dbReference type="HAMAP-Rule" id="MF_01405"/>
    </source>
</evidence>
<dbReference type="NCBIfam" id="TIGR01966">
    <property type="entry name" value="RNasePH"/>
    <property type="match status" value="1"/>
</dbReference>
<evidence type="ECO:0000259" key="21">
    <source>
        <dbReference type="Pfam" id="PF03725"/>
    </source>
</evidence>
<dbReference type="PATRIC" id="fig|1158602.3.peg.1483"/>
<dbReference type="InterPro" id="IPR015847">
    <property type="entry name" value="ExoRNase_PH_dom2"/>
</dbReference>
<sequence length="445" mass="48925">MRHDGRTVQQLRPIKIETSVFKHPEGSVVISFGDTKVICSATLEESVPPFLRGSETGWVTAEYSMLPRATNTRNRRESAKGKLSGRTMEIQRLIGRSLRAVIDLEKLGERSIIVDCDVIQADGGTRTASITGGFVALRLAINKLLASGELTEDPIKEHLAAISVGILPDGTVVTDLDYQEDSSAAVDMNLVMTESGRFVEIQGTGEEATFDDDELNALILHGKAGIEDLIAYQKEALFSEVKTEEKTIVIATRNPGKAKEFSALFAKEGYQTKTLLDYPELPDVEETGKTFEENARLKAETIAQLLQQPVLADDSGLVVDALNGMPGIFSARFAGEQKSDAANNAKLLHELTDVSDDKRTAHFHCTLVFAAPQKENLVVEADWNGRIGRIPQGDNGFGYDPLFIVPEYGKTSAELSSEEKNEMSHRGMAVKQLEKVWKDWLEENK</sequence>
<dbReference type="eggNOG" id="COG0689">
    <property type="taxonomic scope" value="Bacteria"/>
</dbReference>
<dbReference type="HOGENOM" id="CLU_046108_0_0_9"/>
<keyword evidence="25" id="KW-1185">Reference proteome</keyword>
<evidence type="ECO:0000256" key="9">
    <source>
        <dbReference type="ARBA" id="ARBA00022723"/>
    </source>
</evidence>
<comment type="cofactor">
    <cofactor evidence="18">
        <name>Mg(2+)</name>
        <dbReference type="ChEBI" id="CHEBI:18420"/>
    </cofactor>
    <text evidence="18">Binds 1 Mg(2+) ion per subunit.</text>
</comment>
<evidence type="ECO:0000256" key="14">
    <source>
        <dbReference type="ARBA" id="ARBA00023080"/>
    </source>
</evidence>
<feature type="domain" description="Exoribonuclease phosphorolytic" evidence="20">
    <location>
        <begin position="10"/>
        <end position="140"/>
    </location>
</feature>
<evidence type="ECO:0000256" key="8">
    <source>
        <dbReference type="ARBA" id="ARBA00022695"/>
    </source>
</evidence>
<dbReference type="SUPFAM" id="SSF55666">
    <property type="entry name" value="Ribonuclease PH domain 2-like"/>
    <property type="match status" value="1"/>
</dbReference>
<feature type="binding site" evidence="18">
    <location>
        <position position="315"/>
    </location>
    <ligand>
        <name>substrate</name>
    </ligand>
</feature>
<evidence type="ECO:0000256" key="7">
    <source>
        <dbReference type="ARBA" id="ARBA00022694"/>
    </source>
</evidence>
<accession>R2RWK5</accession>
<comment type="catalytic activity">
    <reaction evidence="16 18">
        <text>XTP + H2O = XMP + diphosphate + H(+)</text>
        <dbReference type="Rhea" id="RHEA:28610"/>
        <dbReference type="ChEBI" id="CHEBI:15377"/>
        <dbReference type="ChEBI" id="CHEBI:15378"/>
        <dbReference type="ChEBI" id="CHEBI:33019"/>
        <dbReference type="ChEBI" id="CHEBI:57464"/>
        <dbReference type="ChEBI" id="CHEBI:61314"/>
        <dbReference type="EC" id="3.6.1.66"/>
    </reaction>
</comment>
<protein>
    <recommendedName>
        <fullName evidence="17 18">Multifunctional fusion protein</fullName>
    </recommendedName>
    <domain>
        <recommendedName>
            <fullName evidence="18">dITP/XTP pyrophosphatase</fullName>
            <ecNumber evidence="18">3.6.1.66</ecNumber>
        </recommendedName>
        <alternativeName>
            <fullName evidence="18">Non-canonical purine NTP pyrophosphatase</fullName>
        </alternativeName>
        <alternativeName>
            <fullName evidence="18">Non-standard purine NTP pyrophosphatase</fullName>
        </alternativeName>
        <alternativeName>
            <fullName evidence="18">Nucleoside-triphosphate diphosphatase</fullName>
        </alternativeName>
        <alternativeName>
            <fullName evidence="18">Nucleoside-triphosphate pyrophosphatase</fullName>
            <shortName evidence="18">NTPase</shortName>
        </alternativeName>
    </domain>
    <domain>
        <recommendedName>
            <fullName evidence="17">Ribonuclease PH</fullName>
            <shortName evidence="17">RNase PH</shortName>
            <ecNumber evidence="17">2.7.7.56</ecNumber>
        </recommendedName>
        <alternativeName>
            <fullName evidence="17">tRNA nucleotidyltransferase</fullName>
        </alternativeName>
    </domain>
</protein>
<dbReference type="GO" id="GO:0036220">
    <property type="term" value="F:ITP diphosphatase activity"/>
    <property type="evidence" value="ECO:0007669"/>
    <property type="project" value="UniProtKB-UniRule"/>
</dbReference>
<dbReference type="GO" id="GO:0035870">
    <property type="term" value="F:dITP diphosphatase activity"/>
    <property type="evidence" value="ECO:0007669"/>
    <property type="project" value="UniProtKB-UniRule"/>
</dbReference>
<evidence type="ECO:0000256" key="15">
    <source>
        <dbReference type="ARBA" id="ARBA00051875"/>
    </source>
</evidence>
<dbReference type="CDD" id="cd00515">
    <property type="entry name" value="HAM1"/>
    <property type="match status" value="1"/>
</dbReference>
<dbReference type="Pfam" id="PF03725">
    <property type="entry name" value="RNase_PH_C"/>
    <property type="match status" value="1"/>
</dbReference>
<evidence type="ECO:0000256" key="17">
    <source>
        <dbReference type="HAMAP-Rule" id="MF_00564"/>
    </source>
</evidence>
<dbReference type="GO" id="GO:0000175">
    <property type="term" value="F:3'-5'-RNA exonuclease activity"/>
    <property type="evidence" value="ECO:0007669"/>
    <property type="project" value="UniProtKB-UniRule"/>
</dbReference>
<feature type="binding site" evidence="18">
    <location>
        <position position="285"/>
    </location>
    <ligand>
        <name>Mg(2+)</name>
        <dbReference type="ChEBI" id="CHEBI:18420"/>
    </ligand>
</feature>
<dbReference type="NCBIfam" id="NF002698">
    <property type="entry name" value="PRK02491.1"/>
    <property type="match status" value="1"/>
</dbReference>
<dbReference type="eggNOG" id="COG0127">
    <property type="taxonomic scope" value="Bacteria"/>
</dbReference>
<dbReference type="OrthoDB" id="9807456at2"/>
<comment type="catalytic activity">
    <reaction evidence="17">
        <text>tRNA(n+1) + phosphate = tRNA(n) + a ribonucleoside 5'-diphosphate</text>
        <dbReference type="Rhea" id="RHEA:10628"/>
        <dbReference type="Rhea" id="RHEA-COMP:17343"/>
        <dbReference type="Rhea" id="RHEA-COMP:17344"/>
        <dbReference type="ChEBI" id="CHEBI:43474"/>
        <dbReference type="ChEBI" id="CHEBI:57930"/>
        <dbReference type="ChEBI" id="CHEBI:173114"/>
        <dbReference type="EC" id="2.7.7.56"/>
    </reaction>
</comment>
<dbReference type="InterPro" id="IPR002637">
    <property type="entry name" value="RdgB/HAM1"/>
</dbReference>
<dbReference type="SUPFAM" id="SSF52972">
    <property type="entry name" value="ITPase-like"/>
    <property type="match status" value="1"/>
</dbReference>
<dbReference type="GO" id="GO:0009146">
    <property type="term" value="P:purine nucleoside triphosphate catabolic process"/>
    <property type="evidence" value="ECO:0007669"/>
    <property type="project" value="UniProtKB-UniRule"/>
</dbReference>
<dbReference type="EC" id="3.6.1.66" evidence="18"/>
<proteinExistence type="inferred from homology"/>
<dbReference type="AlphaFoldDB" id="R2RWK5"/>
<dbReference type="InterPro" id="IPR020568">
    <property type="entry name" value="Ribosomal_Su5_D2-typ_SF"/>
</dbReference>
<dbReference type="Proteomes" id="UP000013877">
    <property type="component" value="Unassembled WGS sequence"/>
</dbReference>
<dbReference type="PANTHER" id="PTHR11953:SF0">
    <property type="entry name" value="EXOSOME COMPLEX COMPONENT RRP41"/>
    <property type="match status" value="1"/>
</dbReference>
<keyword evidence="11 18" id="KW-0378">Hydrolase</keyword>
<dbReference type="InterPro" id="IPR029001">
    <property type="entry name" value="ITPase-like_fam"/>
</dbReference>
<evidence type="ECO:0000256" key="19">
    <source>
        <dbReference type="RuleBase" id="RU003781"/>
    </source>
</evidence>
<feature type="binding site" evidence="17">
    <location>
        <begin position="124"/>
        <end position="126"/>
    </location>
    <ligand>
        <name>phosphate</name>
        <dbReference type="ChEBI" id="CHEBI:43474"/>
        <note>substrate</note>
    </ligand>
</feature>
<keyword evidence="6 17" id="KW-0808">Transferase</keyword>
<comment type="subunit">
    <text evidence="17">Homohexameric ring arranged as a trimer of dimers.</text>
</comment>
<evidence type="ECO:0000256" key="11">
    <source>
        <dbReference type="ARBA" id="ARBA00022801"/>
    </source>
</evidence>
<name>R2RWK5_9ENTE</name>
<feature type="binding site" evidence="18">
    <location>
        <position position="420"/>
    </location>
    <ligand>
        <name>substrate</name>
    </ligand>
</feature>
<evidence type="ECO:0000256" key="12">
    <source>
        <dbReference type="ARBA" id="ARBA00022842"/>
    </source>
</evidence>
<comment type="catalytic activity">
    <reaction evidence="18">
        <text>ITP + H2O = IMP + diphosphate + H(+)</text>
        <dbReference type="Rhea" id="RHEA:29399"/>
        <dbReference type="ChEBI" id="CHEBI:15377"/>
        <dbReference type="ChEBI" id="CHEBI:15378"/>
        <dbReference type="ChEBI" id="CHEBI:33019"/>
        <dbReference type="ChEBI" id="CHEBI:58053"/>
        <dbReference type="ChEBI" id="CHEBI:61402"/>
        <dbReference type="EC" id="3.6.1.66"/>
    </reaction>
</comment>
<dbReference type="GO" id="GO:0009117">
    <property type="term" value="P:nucleotide metabolic process"/>
    <property type="evidence" value="ECO:0007669"/>
    <property type="project" value="UniProtKB-KW"/>
</dbReference>
<evidence type="ECO:0000256" key="5">
    <source>
        <dbReference type="ARBA" id="ARBA00022555"/>
    </source>
</evidence>
<dbReference type="GO" id="GO:0031125">
    <property type="term" value="P:rRNA 3'-end processing"/>
    <property type="evidence" value="ECO:0007669"/>
    <property type="project" value="UniProtKB-ARBA"/>
</dbReference>
<evidence type="ECO:0000313" key="24">
    <source>
        <dbReference type="Proteomes" id="UP000013877"/>
    </source>
</evidence>
<reference evidence="22 24" key="1">
    <citation type="submission" date="2013-02" db="EMBL/GenBank/DDBJ databases">
        <title>The Genome Sequence of Enterococcus raffinosus ATCC_49464.</title>
        <authorList>
            <consortium name="The Broad Institute Genome Sequencing Platform"/>
            <consortium name="The Broad Institute Genome Sequencing Center for Infectious Disease"/>
            <person name="Earl A.M."/>
            <person name="Gilmore M.S."/>
            <person name="Lebreton F."/>
            <person name="Walker B."/>
            <person name="Young S.K."/>
            <person name="Zeng Q."/>
            <person name="Gargeya S."/>
            <person name="Fitzgerald M."/>
            <person name="Haas B."/>
            <person name="Abouelleil A."/>
            <person name="Alvarado L."/>
            <person name="Arachchi H.M."/>
            <person name="Berlin A.M."/>
            <person name="Chapman S.B."/>
            <person name="Dewar J."/>
            <person name="Goldberg J."/>
            <person name="Griggs A."/>
            <person name="Gujja S."/>
            <person name="Hansen M."/>
            <person name="Howarth C."/>
            <person name="Imamovic A."/>
            <person name="Larimer J."/>
            <person name="McCowan C."/>
            <person name="Murphy C."/>
            <person name="Neiman D."/>
            <person name="Pearson M."/>
            <person name="Priest M."/>
            <person name="Roberts A."/>
            <person name="Saif S."/>
            <person name="Shea T."/>
            <person name="Sisk P."/>
            <person name="Sykes S."/>
            <person name="Wortman J."/>
            <person name="Nusbaum C."/>
            <person name="Birren B."/>
        </authorList>
    </citation>
    <scope>NUCLEOTIDE SEQUENCE [LARGE SCALE GENOMIC DNA]</scope>
    <source>
        <strain evidence="22 24">ATCC 49464</strain>
    </source>
</reference>
<evidence type="ECO:0000256" key="2">
    <source>
        <dbReference type="ARBA" id="ARBA00008023"/>
    </source>
</evidence>
<evidence type="ECO:0000256" key="4">
    <source>
        <dbReference type="ARBA" id="ARBA00022552"/>
    </source>
</evidence>
<evidence type="ECO:0000313" key="25">
    <source>
        <dbReference type="Proteomes" id="UP000014158"/>
    </source>
</evidence>
<dbReference type="InterPro" id="IPR036345">
    <property type="entry name" value="ExoRNase_PH_dom2_sf"/>
</dbReference>
<dbReference type="GO" id="GO:0000166">
    <property type="term" value="F:nucleotide binding"/>
    <property type="evidence" value="ECO:0007669"/>
    <property type="project" value="UniProtKB-KW"/>
</dbReference>
<feature type="binding site" evidence="18">
    <location>
        <begin position="397"/>
        <end position="400"/>
    </location>
    <ligand>
        <name>substrate</name>
    </ligand>
</feature>
<dbReference type="RefSeq" id="WP_010744770.1">
    <property type="nucleotide sequence ID" value="NZ_ASWF01000006.1"/>
</dbReference>
<dbReference type="EMBL" id="AJAL01000004">
    <property type="protein sequence ID" value="EOH80314.1"/>
    <property type="molecule type" value="Genomic_DNA"/>
</dbReference>
<evidence type="ECO:0000256" key="6">
    <source>
        <dbReference type="ARBA" id="ARBA00022679"/>
    </source>
</evidence>
<keyword evidence="7 17" id="KW-0819">tRNA processing</keyword>
<dbReference type="EC" id="2.7.7.56" evidence="17"/>
<evidence type="ECO:0000256" key="3">
    <source>
        <dbReference type="ARBA" id="ARBA00011738"/>
    </source>
</evidence>
<dbReference type="HAMAP" id="MF_00564">
    <property type="entry name" value="RNase_PH"/>
    <property type="match status" value="1"/>
</dbReference>
<dbReference type="PANTHER" id="PTHR11953">
    <property type="entry name" value="EXOSOME COMPLEX COMPONENT"/>
    <property type="match status" value="1"/>
</dbReference>
<comment type="function">
    <text evidence="18">Pyrophosphatase that catalyzes the hydrolysis of nucleoside triphosphates to their monophosphate derivatives, with a high preference for the non-canonical purine nucleotides XTP (xanthosine triphosphate), dITP (deoxyinosine triphosphate) and ITP. Seems to function as a house-cleaning enzyme that removes non-canonical purine nucleotides from the nucleotide pool, thus preventing their incorporation into DNA/RNA and avoiding chromosomal lesions.</text>
</comment>
<keyword evidence="4 17" id="KW-0698">rRNA processing</keyword>
<feature type="domain" description="Exoribonuclease phosphorolytic" evidence="21">
    <location>
        <begin position="160"/>
        <end position="220"/>
    </location>
</feature>
<keyword evidence="8 17" id="KW-0548">Nucleotidyltransferase</keyword>
<evidence type="ECO:0000256" key="1">
    <source>
        <dbReference type="ARBA" id="ARBA00006678"/>
    </source>
</evidence>
<keyword evidence="12 18" id="KW-0460">Magnesium</keyword>
<dbReference type="InterPro" id="IPR018336">
    <property type="entry name" value="RNase_PH_CS"/>
</dbReference>
<keyword evidence="13" id="KW-0694">RNA-binding</keyword>
<dbReference type="InterPro" id="IPR027408">
    <property type="entry name" value="PNPase/RNase_PH_dom_sf"/>
</dbReference>
<dbReference type="GO" id="GO:0009022">
    <property type="term" value="F:tRNA nucleotidyltransferase activity"/>
    <property type="evidence" value="ECO:0007669"/>
    <property type="project" value="UniProtKB-UniRule"/>
</dbReference>
<dbReference type="GO" id="GO:0016075">
    <property type="term" value="P:rRNA catabolic process"/>
    <property type="evidence" value="ECO:0007669"/>
    <property type="project" value="UniProtKB-UniRule"/>
</dbReference>
<feature type="binding site" evidence="18">
    <location>
        <begin position="425"/>
        <end position="426"/>
    </location>
    <ligand>
        <name>substrate</name>
    </ligand>
</feature>